<evidence type="ECO:0000256" key="9">
    <source>
        <dbReference type="ARBA" id="ARBA00022729"/>
    </source>
</evidence>
<reference evidence="17 18" key="1">
    <citation type="submission" date="2018-03" db="EMBL/GenBank/DDBJ databases">
        <title>Finding Nemo's genes: A chromosome-scale reference assembly of the genome of the orange clownfish Amphiprion percula.</title>
        <authorList>
            <person name="Lehmann R."/>
        </authorList>
    </citation>
    <scope>NUCLEOTIDE SEQUENCE</scope>
</reference>
<evidence type="ECO:0000256" key="1">
    <source>
        <dbReference type="ARBA" id="ARBA00004498"/>
    </source>
</evidence>
<reference evidence="17" key="3">
    <citation type="submission" date="2025-09" db="UniProtKB">
        <authorList>
            <consortium name="Ensembl"/>
        </authorList>
    </citation>
    <scope>IDENTIFICATION</scope>
</reference>
<evidence type="ECO:0000256" key="12">
    <source>
        <dbReference type="ARBA" id="ARBA00023157"/>
    </source>
</evidence>
<comment type="subcellular location">
    <subcellularLocation>
        <location evidence="1">Secreted</location>
        <location evidence="1">Extracellular space</location>
        <location evidence="1">Extracellular matrix</location>
    </subcellularLocation>
    <subcellularLocation>
        <location evidence="14">Zona pellucida</location>
    </subcellularLocation>
    <subcellularLocation>
        <location evidence="14">Cell membrane</location>
        <topology evidence="14">Single-pass type I membrane protein</topology>
    </subcellularLocation>
</comment>
<feature type="chain" id="PRO_5025717791" description="Zona pellucida sperm-binding protein 3" evidence="14">
    <location>
        <begin position="25"/>
        <end position="489"/>
    </location>
</feature>
<dbReference type="Gene3D" id="2.60.40.4100">
    <property type="entry name" value="Zona pellucida, ZP-C domain"/>
    <property type="match status" value="1"/>
</dbReference>
<dbReference type="AlphaFoldDB" id="A0A3P8RXZ4"/>
<dbReference type="Ensembl" id="ENSAPET00000005682.1">
    <property type="protein sequence ID" value="ENSAPEP00000005538.1"/>
    <property type="gene ID" value="ENSAPEG00000003911.1"/>
</dbReference>
<dbReference type="GO" id="GO:0005886">
    <property type="term" value="C:plasma membrane"/>
    <property type="evidence" value="ECO:0007669"/>
    <property type="project" value="UniProtKB-SubCell"/>
</dbReference>
<keyword evidence="4 14" id="KW-1003">Cell membrane</keyword>
<dbReference type="PANTHER" id="PTHR11576:SF2">
    <property type="entry name" value="ZONA PELLUCIDA SPERM-BINDING PROTEIN 3"/>
    <property type="match status" value="1"/>
</dbReference>
<dbReference type="Gene3D" id="2.60.40.3210">
    <property type="entry name" value="Zona pellucida, ZP-N domain"/>
    <property type="match status" value="1"/>
</dbReference>
<feature type="domain" description="ZP" evidence="16">
    <location>
        <begin position="147"/>
        <end position="405"/>
    </location>
</feature>
<name>A0A3P8RXZ4_AMPPE</name>
<dbReference type="InterPro" id="IPR048290">
    <property type="entry name" value="ZP_chr"/>
</dbReference>
<evidence type="ECO:0000256" key="4">
    <source>
        <dbReference type="ARBA" id="ARBA00022475"/>
    </source>
</evidence>
<keyword evidence="6 14" id="KW-0272">Extracellular matrix</keyword>
<dbReference type="Proteomes" id="UP000265080">
    <property type="component" value="Chromosome 24"/>
</dbReference>
<dbReference type="OMA" id="KSYFMQR"/>
<dbReference type="STRING" id="161767.ENSAPEP00000005538"/>
<accession>A0A3P8RXZ4</accession>
<keyword evidence="18" id="KW-1185">Reference proteome</keyword>
<dbReference type="Pfam" id="PF00100">
    <property type="entry name" value="Zona_pellucida"/>
    <property type="match status" value="1"/>
</dbReference>
<keyword evidence="8" id="KW-0812">Transmembrane</keyword>
<dbReference type="GO" id="GO:0035804">
    <property type="term" value="F:structural constituent of egg coat"/>
    <property type="evidence" value="ECO:0007669"/>
    <property type="project" value="UniProtKB-UniRule"/>
</dbReference>
<comment type="PTM">
    <text evidence="14">Proteolytically cleaved before the transmembrane segment to yield the secreted ectodomain incorporated in the zona pellucida.</text>
</comment>
<dbReference type="Pfam" id="PF23344">
    <property type="entry name" value="ZP-N"/>
    <property type="match status" value="1"/>
</dbReference>
<protein>
    <recommendedName>
        <fullName evidence="3 14">Zona pellucida sperm-binding protein 3</fullName>
    </recommendedName>
</protein>
<comment type="domain">
    <text evidence="14">The ZP domain is involved in the polymerization of the ZP proteins to form the zona pellucida.</text>
</comment>
<sequence length="489" mass="55233">MGFRGAVLLGLVLLFSGGIVCCAAQNSLNFSTNETRVPQEQVATSLQLPRSPQTTHHQSNQMERQDPVDSPVSYRLRRLWLRKQKPVEAHVEQRFKVTSEQQMETPETGKVQVQGPDLSQPVKKKPKVAPVKFEQRVPVPADSVQARCGEDKVTIEVKQNFLGNSQFIRPSDLTLGGCAAVDTVDHVLQFQTELHGCGSTMTMTDEALIYSFSLMYSPTPISDTFILKTNPAEVLIQCHYQRRHYVSSSAMRPTWKPFAFNMQADQQLHFSLRLMTEDWQSPRPSSVYFLSNVMHIEASVLQGHHVPLRVYVDSCVATATPDPHLQPRYSFINDHGCLTDAKLTGAKSYFMQRNQEDKLDFQLKAFRFHQDDRNPLYITCHLKATTVSFPVDSQHKACSYLTEARRWVASGGDNKVCSCCETSCSQRRRKRSLAADAGTVSRTLRWEGTAALGPITLEDDVLHQAFKSAFIYLSQLLRRRKATEYPVCT</sequence>
<dbReference type="FunFam" id="2.60.40.4100:FF:000002">
    <property type="entry name" value="Zona pellucida sperm-binding protein 3"/>
    <property type="match status" value="1"/>
</dbReference>
<evidence type="ECO:0000259" key="16">
    <source>
        <dbReference type="PROSITE" id="PS51034"/>
    </source>
</evidence>
<keyword evidence="10" id="KW-1133">Transmembrane helix</keyword>
<dbReference type="GO" id="GO:0035805">
    <property type="term" value="C:egg coat"/>
    <property type="evidence" value="ECO:0007669"/>
    <property type="project" value="UniProtKB-SubCell"/>
</dbReference>
<dbReference type="PROSITE" id="PS51034">
    <property type="entry name" value="ZP_2"/>
    <property type="match status" value="1"/>
</dbReference>
<dbReference type="GeneTree" id="ENSGT01030000234567"/>
<evidence type="ECO:0000256" key="15">
    <source>
        <dbReference type="SAM" id="MobiDB-lite"/>
    </source>
</evidence>
<dbReference type="InterPro" id="IPR001507">
    <property type="entry name" value="ZP_dom"/>
</dbReference>
<evidence type="ECO:0000313" key="17">
    <source>
        <dbReference type="Ensembl" id="ENSAPEP00000005538.1"/>
    </source>
</evidence>
<dbReference type="GO" id="GO:0032190">
    <property type="term" value="F:acrosin binding"/>
    <property type="evidence" value="ECO:0007669"/>
    <property type="project" value="TreeGrafter"/>
</dbReference>
<dbReference type="PANTHER" id="PTHR11576">
    <property type="entry name" value="ZONA PELLUCIDA SPERM-BINDING PROTEIN 3"/>
    <property type="match status" value="1"/>
</dbReference>
<feature type="signal peptide" evidence="14">
    <location>
        <begin position="1"/>
        <end position="24"/>
    </location>
</feature>
<evidence type="ECO:0000256" key="13">
    <source>
        <dbReference type="ARBA" id="ARBA00023180"/>
    </source>
</evidence>
<organism evidence="17 18">
    <name type="scientific">Amphiprion percula</name>
    <name type="common">Orange clownfish</name>
    <name type="synonym">Lutjanus percula</name>
    <dbReference type="NCBI Taxonomy" id="161767"/>
    <lineage>
        <taxon>Eukaryota</taxon>
        <taxon>Metazoa</taxon>
        <taxon>Chordata</taxon>
        <taxon>Craniata</taxon>
        <taxon>Vertebrata</taxon>
        <taxon>Euteleostomi</taxon>
        <taxon>Actinopterygii</taxon>
        <taxon>Neopterygii</taxon>
        <taxon>Teleostei</taxon>
        <taxon>Neoteleostei</taxon>
        <taxon>Acanthomorphata</taxon>
        <taxon>Ovalentaria</taxon>
        <taxon>Pomacentridae</taxon>
        <taxon>Amphiprion</taxon>
    </lineage>
</organism>
<evidence type="ECO:0000256" key="6">
    <source>
        <dbReference type="ARBA" id="ARBA00022530"/>
    </source>
</evidence>
<keyword evidence="13" id="KW-0325">Glycoprotein</keyword>
<reference evidence="17" key="2">
    <citation type="submission" date="2025-08" db="UniProtKB">
        <authorList>
            <consortium name="Ensembl"/>
        </authorList>
    </citation>
    <scope>IDENTIFICATION</scope>
</reference>
<dbReference type="InterPro" id="IPR042235">
    <property type="entry name" value="ZP-C_dom"/>
</dbReference>
<comment type="function">
    <text evidence="14">Component of the zona pellucida, an extracellular matrix surrounding oocytes which mediates sperm binding, induction of the acrosome reaction and prevents post-fertilization polyspermy. The zona pellucida is composed of 3 to 4 glycoproteins, ZP1, ZP2, ZP3, and ZP4. ZP3 is essential for sperm binding and zona matrix formation.</text>
</comment>
<dbReference type="SMART" id="SM00241">
    <property type="entry name" value="ZP"/>
    <property type="match status" value="1"/>
</dbReference>
<evidence type="ECO:0000256" key="2">
    <source>
        <dbReference type="ARBA" id="ARBA00006735"/>
    </source>
</evidence>
<dbReference type="InterPro" id="IPR055356">
    <property type="entry name" value="ZP-N"/>
</dbReference>
<evidence type="ECO:0000256" key="7">
    <source>
        <dbReference type="ARBA" id="ARBA00022685"/>
    </source>
</evidence>
<evidence type="ECO:0000256" key="11">
    <source>
        <dbReference type="ARBA" id="ARBA00023136"/>
    </source>
</evidence>
<evidence type="ECO:0000256" key="5">
    <source>
        <dbReference type="ARBA" id="ARBA00022525"/>
    </source>
</evidence>
<comment type="similarity">
    <text evidence="2 14">Belongs to the ZP domain family. ZPC subfamily.</text>
</comment>
<evidence type="ECO:0000256" key="14">
    <source>
        <dbReference type="RuleBase" id="RU367066"/>
    </source>
</evidence>
<evidence type="ECO:0000256" key="10">
    <source>
        <dbReference type="ARBA" id="ARBA00022989"/>
    </source>
</evidence>
<dbReference type="PRINTS" id="PR00023">
    <property type="entry name" value="ZPELLUCIDA"/>
</dbReference>
<proteinExistence type="inferred from homology"/>
<evidence type="ECO:0000256" key="8">
    <source>
        <dbReference type="ARBA" id="ARBA00022692"/>
    </source>
</evidence>
<dbReference type="GO" id="GO:2000344">
    <property type="term" value="P:positive regulation of acrosome reaction"/>
    <property type="evidence" value="ECO:0007669"/>
    <property type="project" value="UniProtKB-UniRule"/>
</dbReference>
<keyword evidence="5 14" id="KW-0964">Secreted</keyword>
<evidence type="ECO:0000313" key="18">
    <source>
        <dbReference type="Proteomes" id="UP000265080"/>
    </source>
</evidence>
<keyword evidence="11" id="KW-0472">Membrane</keyword>
<keyword evidence="12 14" id="KW-1015">Disulfide bond</keyword>
<dbReference type="GO" id="GO:0007339">
    <property type="term" value="P:binding of sperm to zona pellucida"/>
    <property type="evidence" value="ECO:0007669"/>
    <property type="project" value="UniProtKB-UniRule"/>
</dbReference>
<dbReference type="GO" id="GO:0035803">
    <property type="term" value="P:egg coat formation"/>
    <property type="evidence" value="ECO:0007669"/>
    <property type="project" value="UniProtKB-UniRule"/>
</dbReference>
<dbReference type="InterPro" id="IPR055355">
    <property type="entry name" value="ZP-C"/>
</dbReference>
<feature type="compositionally biased region" description="Polar residues" evidence="15">
    <location>
        <begin position="40"/>
        <end position="62"/>
    </location>
</feature>
<feature type="region of interest" description="Disordered" evidence="15">
    <location>
        <begin position="99"/>
        <end position="129"/>
    </location>
</feature>
<evidence type="ECO:0000256" key="3">
    <source>
        <dbReference type="ARBA" id="ARBA00017980"/>
    </source>
</evidence>
<feature type="region of interest" description="Disordered" evidence="15">
    <location>
        <begin position="40"/>
        <end position="70"/>
    </location>
</feature>
<keyword evidence="9 14" id="KW-0732">Signal</keyword>
<dbReference type="FunFam" id="2.60.40.3210:FF:000001">
    <property type="entry name" value="Zona pellucida sperm-binding protein 3"/>
    <property type="match status" value="1"/>
</dbReference>
<keyword evidence="7 14" id="KW-0165">Cleavage on pair of basic residues</keyword>